<keyword evidence="2" id="KW-1185">Reference proteome</keyword>
<name>A0ACC2RWR4_9FUNG</name>
<proteinExistence type="predicted"/>
<accession>A0ACC2RWR4</accession>
<dbReference type="EMBL" id="QTSX02006440">
    <property type="protein sequence ID" value="KAJ9054510.1"/>
    <property type="molecule type" value="Genomic_DNA"/>
</dbReference>
<reference evidence="1" key="1">
    <citation type="submission" date="2022-04" db="EMBL/GenBank/DDBJ databases">
        <title>Genome of the entomopathogenic fungus Entomophthora muscae.</title>
        <authorList>
            <person name="Elya C."/>
            <person name="Lovett B.R."/>
            <person name="Lee E."/>
            <person name="Macias A.M."/>
            <person name="Hajek A.E."/>
            <person name="De Bivort B.L."/>
            <person name="Kasson M.T."/>
            <person name="De Fine Licht H.H."/>
            <person name="Stajich J.E."/>
        </authorList>
    </citation>
    <scope>NUCLEOTIDE SEQUENCE</scope>
    <source>
        <strain evidence="1">Berkeley</strain>
    </source>
</reference>
<dbReference type="Proteomes" id="UP001165960">
    <property type="component" value="Unassembled WGS sequence"/>
</dbReference>
<feature type="non-terminal residue" evidence="1">
    <location>
        <position position="181"/>
    </location>
</feature>
<organism evidence="1 2">
    <name type="scientific">Entomophthora muscae</name>
    <dbReference type="NCBI Taxonomy" id="34485"/>
    <lineage>
        <taxon>Eukaryota</taxon>
        <taxon>Fungi</taxon>
        <taxon>Fungi incertae sedis</taxon>
        <taxon>Zoopagomycota</taxon>
        <taxon>Entomophthoromycotina</taxon>
        <taxon>Entomophthoromycetes</taxon>
        <taxon>Entomophthorales</taxon>
        <taxon>Entomophthoraceae</taxon>
        <taxon>Entomophthora</taxon>
    </lineage>
</organism>
<evidence type="ECO:0000313" key="2">
    <source>
        <dbReference type="Proteomes" id="UP001165960"/>
    </source>
</evidence>
<sequence length="181" mass="18846">MGGSSGYWERQGRGNWVLGSKGNKMCCGHGARLRACASSLGQLLIGCWCRLQTHEANGCHFGTFIRAVIGIPLGAIISSVCSVSLHGPSSSVSACGGLIPEKCGRAVLQSIGLAARGDPGSGFDSCSWAWGSRGEELSILTYCCAIDVPEVNKLSALWLAVDQTAQDLAVLDSLLTTTEAL</sequence>
<protein>
    <submittedName>
        <fullName evidence="1">Uncharacterized protein</fullName>
    </submittedName>
</protein>
<comment type="caution">
    <text evidence="1">The sequence shown here is derived from an EMBL/GenBank/DDBJ whole genome shotgun (WGS) entry which is preliminary data.</text>
</comment>
<gene>
    <name evidence="1" type="ORF">DSO57_1013588</name>
</gene>
<evidence type="ECO:0000313" key="1">
    <source>
        <dbReference type="EMBL" id="KAJ9054510.1"/>
    </source>
</evidence>